<evidence type="ECO:0000313" key="13">
    <source>
        <dbReference type="EMBL" id="KAF7997670.1"/>
    </source>
</evidence>
<dbReference type="SUPFAM" id="SSF56487">
    <property type="entry name" value="SRCR-like"/>
    <property type="match status" value="1"/>
</dbReference>
<evidence type="ECO:0008006" key="15">
    <source>
        <dbReference type="Google" id="ProtNLM"/>
    </source>
</evidence>
<evidence type="ECO:0000256" key="6">
    <source>
        <dbReference type="PROSITE-ProRule" id="PRU00121"/>
    </source>
</evidence>
<dbReference type="AlphaFoldDB" id="A0A835CYH9"/>
<feature type="disulfide bond" evidence="7">
    <location>
        <begin position="641"/>
        <end position="659"/>
    </location>
</feature>
<keyword evidence="5 8" id="KW-1015">Disulfide bond</keyword>
<keyword evidence="4" id="KW-0720">Serine protease</keyword>
<evidence type="ECO:0000259" key="10">
    <source>
        <dbReference type="PROSITE" id="PS50070"/>
    </source>
</evidence>
<comment type="caution">
    <text evidence="8">Lacks conserved residue(s) required for the propagation of feature annotation.</text>
</comment>
<evidence type="ECO:0000256" key="5">
    <source>
        <dbReference type="ARBA" id="ARBA00023157"/>
    </source>
</evidence>
<evidence type="ECO:0000256" key="1">
    <source>
        <dbReference type="ARBA" id="ARBA00022572"/>
    </source>
</evidence>
<dbReference type="GO" id="GO:0016020">
    <property type="term" value="C:membrane"/>
    <property type="evidence" value="ECO:0007669"/>
    <property type="project" value="InterPro"/>
</dbReference>
<name>A0A835CYH9_APHGI</name>
<dbReference type="PRINTS" id="PR00261">
    <property type="entry name" value="LDLRECEPTOR"/>
</dbReference>
<dbReference type="Pfam" id="PF00530">
    <property type="entry name" value="SRCR"/>
    <property type="match status" value="1"/>
</dbReference>
<dbReference type="PRINTS" id="PR00258">
    <property type="entry name" value="SPERACTRCPTR"/>
</dbReference>
<protein>
    <recommendedName>
        <fullName evidence="15">Neurotrypsin</fullName>
    </recommendedName>
</protein>
<dbReference type="SMART" id="SM00473">
    <property type="entry name" value="PAN_AP"/>
    <property type="match status" value="1"/>
</dbReference>
<dbReference type="InterPro" id="IPR001304">
    <property type="entry name" value="C-type_lectin-like"/>
</dbReference>
<evidence type="ECO:0000259" key="9">
    <source>
        <dbReference type="PROSITE" id="PS50041"/>
    </source>
</evidence>
<dbReference type="SMART" id="SM00034">
    <property type="entry name" value="CLECT"/>
    <property type="match status" value="1"/>
</dbReference>
<feature type="disulfide bond" evidence="8">
    <location>
        <begin position="222"/>
        <end position="232"/>
    </location>
</feature>
<feature type="domain" description="C-type lectin" evidence="9">
    <location>
        <begin position="266"/>
        <end position="401"/>
    </location>
</feature>
<dbReference type="PROSITE" id="PS50068">
    <property type="entry name" value="LDLRA_2"/>
    <property type="match status" value="2"/>
</dbReference>
<dbReference type="PROSITE" id="PS50070">
    <property type="entry name" value="KRINGLE_2"/>
    <property type="match status" value="1"/>
</dbReference>
<dbReference type="PROSITE" id="PS01209">
    <property type="entry name" value="LDLRA_1"/>
    <property type="match status" value="1"/>
</dbReference>
<dbReference type="SUPFAM" id="SSF57414">
    <property type="entry name" value="Hairpin loop containing domain-like"/>
    <property type="match status" value="1"/>
</dbReference>
<dbReference type="InterPro" id="IPR016186">
    <property type="entry name" value="C-type_lectin-like/link_sf"/>
</dbReference>
<evidence type="ECO:0000256" key="7">
    <source>
        <dbReference type="PROSITE-ProRule" id="PRU00124"/>
    </source>
</evidence>
<feature type="domain" description="SRCR" evidence="11">
    <location>
        <begin position="148"/>
        <end position="252"/>
    </location>
</feature>
<evidence type="ECO:0000259" key="12">
    <source>
        <dbReference type="PROSITE" id="PS50948"/>
    </source>
</evidence>
<keyword evidence="14" id="KW-1185">Reference proteome</keyword>
<dbReference type="SUPFAM" id="SSF57424">
    <property type="entry name" value="LDL receptor-like module"/>
    <property type="match status" value="2"/>
</dbReference>
<feature type="non-terminal residue" evidence="13">
    <location>
        <position position="1"/>
    </location>
</feature>
<evidence type="ECO:0000256" key="3">
    <source>
        <dbReference type="ARBA" id="ARBA00022801"/>
    </source>
</evidence>
<dbReference type="Gene3D" id="3.10.100.10">
    <property type="entry name" value="Mannose-Binding Protein A, subunit A"/>
    <property type="match status" value="1"/>
</dbReference>
<keyword evidence="3" id="KW-0378">Hydrolase</keyword>
<dbReference type="InterPro" id="IPR013806">
    <property type="entry name" value="Kringle-like"/>
</dbReference>
<dbReference type="InterPro" id="IPR002172">
    <property type="entry name" value="LDrepeatLR_classA_rpt"/>
</dbReference>
<dbReference type="EMBL" id="JACMRX010000001">
    <property type="protein sequence ID" value="KAF7997670.1"/>
    <property type="molecule type" value="Genomic_DNA"/>
</dbReference>
<feature type="disulfide bond" evidence="7">
    <location>
        <begin position="523"/>
        <end position="541"/>
    </location>
</feature>
<reference evidence="13 14" key="1">
    <citation type="submission" date="2020-08" db="EMBL/GenBank/DDBJ databases">
        <title>Aphidius gifuensis genome sequencing and assembly.</title>
        <authorList>
            <person name="Du Z."/>
        </authorList>
    </citation>
    <scope>NUCLEOTIDE SEQUENCE [LARGE SCALE GENOMIC DNA]</scope>
    <source>
        <strain evidence="13">YNYX2018</strain>
        <tissue evidence="13">Adults</tissue>
    </source>
</reference>
<dbReference type="InterPro" id="IPR001190">
    <property type="entry name" value="SRCR"/>
</dbReference>
<dbReference type="OrthoDB" id="6020543at2759"/>
<dbReference type="CDD" id="cd00108">
    <property type="entry name" value="KR"/>
    <property type="match status" value="1"/>
</dbReference>
<dbReference type="PRINTS" id="PR00018">
    <property type="entry name" value="KRINGLE"/>
</dbReference>
<comment type="caution">
    <text evidence="13">The sequence shown here is derived from an EMBL/GenBank/DDBJ whole genome shotgun (WGS) entry which is preliminary data.</text>
</comment>
<evidence type="ECO:0000256" key="2">
    <source>
        <dbReference type="ARBA" id="ARBA00022670"/>
    </source>
</evidence>
<dbReference type="SMART" id="SM00202">
    <property type="entry name" value="SR"/>
    <property type="match status" value="1"/>
</dbReference>
<dbReference type="Gene3D" id="3.10.250.10">
    <property type="entry name" value="SRCR-like domain"/>
    <property type="match status" value="1"/>
</dbReference>
<dbReference type="InterPro" id="IPR016187">
    <property type="entry name" value="CTDL_fold"/>
</dbReference>
<dbReference type="Gene3D" id="4.10.400.10">
    <property type="entry name" value="Low-density Lipoprotein Receptor"/>
    <property type="match status" value="2"/>
</dbReference>
<dbReference type="SMART" id="SM00130">
    <property type="entry name" value="KR"/>
    <property type="match status" value="1"/>
</dbReference>
<dbReference type="Pfam" id="PF00024">
    <property type="entry name" value="PAN_1"/>
    <property type="match status" value="1"/>
</dbReference>
<evidence type="ECO:0000256" key="4">
    <source>
        <dbReference type="ARBA" id="ARBA00022825"/>
    </source>
</evidence>
<feature type="disulfide bond" evidence="7">
    <location>
        <begin position="516"/>
        <end position="528"/>
    </location>
</feature>
<dbReference type="InterPro" id="IPR036055">
    <property type="entry name" value="LDL_receptor-like_sf"/>
</dbReference>
<dbReference type="SUPFAM" id="SSF56436">
    <property type="entry name" value="C-type lectin-like"/>
    <property type="match status" value="1"/>
</dbReference>
<evidence type="ECO:0000256" key="8">
    <source>
        <dbReference type="PROSITE-ProRule" id="PRU00196"/>
    </source>
</evidence>
<dbReference type="InterPro" id="IPR000001">
    <property type="entry name" value="Kringle"/>
</dbReference>
<feature type="disulfide bond" evidence="7">
    <location>
        <begin position="653"/>
        <end position="668"/>
    </location>
</feature>
<dbReference type="GO" id="GO:0008236">
    <property type="term" value="F:serine-type peptidase activity"/>
    <property type="evidence" value="ECO:0007669"/>
    <property type="project" value="UniProtKB-KW"/>
</dbReference>
<feature type="disulfide bond" evidence="7">
    <location>
        <begin position="535"/>
        <end position="550"/>
    </location>
</feature>
<gene>
    <name evidence="13" type="ORF">HCN44_008843</name>
</gene>
<dbReference type="SUPFAM" id="SSF57440">
    <property type="entry name" value="Kringle-like"/>
    <property type="match status" value="1"/>
</dbReference>
<dbReference type="Proteomes" id="UP000639338">
    <property type="component" value="Unassembled WGS sequence"/>
</dbReference>
<evidence type="ECO:0000313" key="14">
    <source>
        <dbReference type="Proteomes" id="UP000639338"/>
    </source>
</evidence>
<proteinExistence type="predicted"/>
<accession>A0A835CYH9</accession>
<keyword evidence="1 6" id="KW-0420">Kringle</keyword>
<organism evidence="13 14">
    <name type="scientific">Aphidius gifuensis</name>
    <name type="common">Parasitoid wasp</name>
    <dbReference type="NCBI Taxonomy" id="684658"/>
    <lineage>
        <taxon>Eukaryota</taxon>
        <taxon>Metazoa</taxon>
        <taxon>Ecdysozoa</taxon>
        <taxon>Arthropoda</taxon>
        <taxon>Hexapoda</taxon>
        <taxon>Insecta</taxon>
        <taxon>Pterygota</taxon>
        <taxon>Neoptera</taxon>
        <taxon>Endopterygota</taxon>
        <taxon>Hymenoptera</taxon>
        <taxon>Apocrita</taxon>
        <taxon>Ichneumonoidea</taxon>
        <taxon>Braconidae</taxon>
        <taxon>Aphidiinae</taxon>
        <taxon>Aphidius</taxon>
    </lineage>
</organism>
<dbReference type="InterPro" id="IPR003609">
    <property type="entry name" value="Pan_app"/>
</dbReference>
<dbReference type="Gene3D" id="3.50.4.10">
    <property type="entry name" value="Hepatocyte Growth Factor"/>
    <property type="match status" value="1"/>
</dbReference>
<dbReference type="CDD" id="cd00112">
    <property type="entry name" value="LDLa"/>
    <property type="match status" value="2"/>
</dbReference>
<dbReference type="Pfam" id="PF00051">
    <property type="entry name" value="Kringle"/>
    <property type="match status" value="1"/>
</dbReference>
<feature type="domain" description="Apple" evidence="12">
    <location>
        <begin position="550"/>
        <end position="630"/>
    </location>
</feature>
<dbReference type="PROSITE" id="PS50287">
    <property type="entry name" value="SRCR_2"/>
    <property type="match status" value="1"/>
</dbReference>
<keyword evidence="2" id="KW-0645">Protease</keyword>
<evidence type="ECO:0000259" key="11">
    <source>
        <dbReference type="PROSITE" id="PS50287"/>
    </source>
</evidence>
<dbReference type="InterPro" id="IPR036772">
    <property type="entry name" value="SRCR-like_dom_sf"/>
</dbReference>
<dbReference type="CDD" id="cd01099">
    <property type="entry name" value="PAN_AP_HGF"/>
    <property type="match status" value="1"/>
</dbReference>
<sequence length="851" mass="97458">MLTWNKTGSTSKNYSVNVQDRSIILNKIQPELCPLLLFEKPLTHELVQEVSNETFPTLLIKKDYNSDKFNVENTWEGHSIVENKTKSVNNSVTMKVNAKNIDVDMFNIKYIPWHEEEPAFPVHFIPSVASLGQQDEFMPLIPLSGQSLRLRGGTSAREGYLEVQGIHPGWGVVCDNQSGWTLKEGHIVCRQLGYTRGAETVWQGRNKNKNIPNWIATTSVHCEGNETKFQTCKFIHGSKCNIQRDAVGISCLPNHLAYCNKDETPHGGNCYHLADPKSGLNHAEALGYCVKRNSRLVDIVSQNENNFLSEWLTNAYPRVESVMTAGVGFTMMGKTFWIWEDLSKAMFKFSKWWPGWEEKNKLPPSTGLRPTCIIMRNKYPCYNNPLENCTAEYFFWDHEDCATPMKEHSYICKRPYNNIGCISDKDKQYIGKANVTESGKSCLYWGDKNNSYLLSIHVPDYEIRQKLKSHNYCRNTNSLKDSRPWCFTGPSVKREYCDIPQCKLIGTTRSLTKRECRKSEFECSPKNCIPVEWVCDYERDCPNGKDEFSCVRHLDDFTKIPGHRLVGYDVEKWMYMLPDACALRCKEVNFTCRSFSHKSEDNTCLLSSDNLGTTGALKADADYTYFEMSSRAINCDRKFICDNKKCINQTEVCDGKNNCGDRSDENICTAENLDYGIRLGGSDNKYEGRVEVKAEDCYFGNPHLTGYYSCENSVPTRYISYTLDSCGSYPKPDKLVSLYYSVWLSDCSDDKKNYPGDFLRSPGHWCIISPVRNNNIQDSEIIRVTTYDINNLALKLQINFNLSDEPICNIISNLATMALRDLNNKKFIIGKIVFIFEIRKKLRFQSVIKII</sequence>
<dbReference type="PANTHER" id="PTHR48071">
    <property type="entry name" value="SRCR DOMAIN-CONTAINING PROTEIN"/>
    <property type="match status" value="1"/>
</dbReference>
<dbReference type="PROSITE" id="PS50948">
    <property type="entry name" value="PAN"/>
    <property type="match status" value="1"/>
</dbReference>
<dbReference type="InterPro" id="IPR038178">
    <property type="entry name" value="Kringle_sf"/>
</dbReference>
<dbReference type="SMART" id="SM00192">
    <property type="entry name" value="LDLa"/>
    <property type="match status" value="2"/>
</dbReference>
<feature type="domain" description="Kringle" evidence="10">
    <location>
        <begin position="420"/>
        <end position="502"/>
    </location>
</feature>
<dbReference type="PROSITE" id="PS50041">
    <property type="entry name" value="C_TYPE_LECTIN_2"/>
    <property type="match status" value="1"/>
</dbReference>
<dbReference type="Pfam" id="PF00057">
    <property type="entry name" value="Ldl_recept_a"/>
    <property type="match status" value="2"/>
</dbReference>
<dbReference type="CDD" id="cd00037">
    <property type="entry name" value="CLECT"/>
    <property type="match status" value="1"/>
</dbReference>
<dbReference type="Gene3D" id="2.40.20.10">
    <property type="entry name" value="Plasminogen Kringle 4"/>
    <property type="match status" value="1"/>
</dbReference>
<dbReference type="GO" id="GO:0006508">
    <property type="term" value="P:proteolysis"/>
    <property type="evidence" value="ECO:0007669"/>
    <property type="project" value="UniProtKB-KW"/>
</dbReference>
<dbReference type="PANTHER" id="PTHR48071:SF28">
    <property type="entry name" value="SRCR DOMAIN-CONTAINING PROTEIN"/>
    <property type="match status" value="1"/>
</dbReference>
<dbReference type="InterPro" id="IPR023415">
    <property type="entry name" value="LDLR_class-A_CS"/>
</dbReference>